<dbReference type="KEGG" id="kbs:EPA93_09545"/>
<dbReference type="Gene3D" id="3.40.190.10">
    <property type="entry name" value="Periplasmic binding protein-like II"/>
    <property type="match status" value="1"/>
</dbReference>
<comment type="subcellular location">
    <subcellularLocation>
        <location evidence="1">Cell envelope</location>
    </subcellularLocation>
</comment>
<dbReference type="GO" id="GO:1904680">
    <property type="term" value="F:peptide transmembrane transporter activity"/>
    <property type="evidence" value="ECO:0007669"/>
    <property type="project" value="TreeGrafter"/>
</dbReference>
<reference evidence="6 7" key="1">
    <citation type="submission" date="2019-01" db="EMBL/GenBank/DDBJ databases">
        <title>Ktedonosporobacter rubrisoli SCAWS-G2.</title>
        <authorList>
            <person name="Huang Y."/>
            <person name="Yan B."/>
        </authorList>
    </citation>
    <scope>NUCLEOTIDE SEQUENCE [LARGE SCALE GENOMIC DNA]</scope>
    <source>
        <strain evidence="6 7">SCAWS-G2</strain>
    </source>
</reference>
<evidence type="ECO:0000313" key="7">
    <source>
        <dbReference type="Proteomes" id="UP000290365"/>
    </source>
</evidence>
<accession>A0A4P6K570</accession>
<dbReference type="Gene3D" id="3.10.105.10">
    <property type="entry name" value="Dipeptide-binding Protein, Domain 3"/>
    <property type="match status" value="1"/>
</dbReference>
<dbReference type="AlphaFoldDB" id="A0A4P6K570"/>
<dbReference type="GO" id="GO:0015833">
    <property type="term" value="P:peptide transport"/>
    <property type="evidence" value="ECO:0007669"/>
    <property type="project" value="TreeGrafter"/>
</dbReference>
<gene>
    <name evidence="6" type="ORF">EPA93_09545</name>
</gene>
<dbReference type="GO" id="GO:0043190">
    <property type="term" value="C:ATP-binding cassette (ABC) transporter complex"/>
    <property type="evidence" value="ECO:0007669"/>
    <property type="project" value="InterPro"/>
</dbReference>
<organism evidence="6 7">
    <name type="scientific">Ktedonosporobacter rubrisoli</name>
    <dbReference type="NCBI Taxonomy" id="2509675"/>
    <lineage>
        <taxon>Bacteria</taxon>
        <taxon>Bacillati</taxon>
        <taxon>Chloroflexota</taxon>
        <taxon>Ktedonobacteria</taxon>
        <taxon>Ktedonobacterales</taxon>
        <taxon>Ktedonosporobacteraceae</taxon>
        <taxon>Ktedonosporobacter</taxon>
    </lineage>
</organism>
<protein>
    <submittedName>
        <fullName evidence="6">Peptide ABC transporter substrate-binding protein</fullName>
    </submittedName>
</protein>
<dbReference type="InterPro" id="IPR000914">
    <property type="entry name" value="SBP_5_dom"/>
</dbReference>
<name>A0A4P6K570_KTERU</name>
<keyword evidence="3" id="KW-0813">Transport</keyword>
<dbReference type="Pfam" id="PF00496">
    <property type="entry name" value="SBP_bac_5"/>
    <property type="match status" value="1"/>
</dbReference>
<dbReference type="GO" id="GO:0042597">
    <property type="term" value="C:periplasmic space"/>
    <property type="evidence" value="ECO:0007669"/>
    <property type="project" value="UniProtKB-ARBA"/>
</dbReference>
<proteinExistence type="inferred from homology"/>
<dbReference type="PIRSF" id="PIRSF002741">
    <property type="entry name" value="MppA"/>
    <property type="match status" value="1"/>
</dbReference>
<dbReference type="InterPro" id="IPR039424">
    <property type="entry name" value="SBP_5"/>
</dbReference>
<comment type="similarity">
    <text evidence="2">Belongs to the bacterial solute-binding protein 5 family.</text>
</comment>
<dbReference type="CDD" id="cd08504">
    <property type="entry name" value="PBP2_OppA"/>
    <property type="match status" value="1"/>
</dbReference>
<dbReference type="Gene3D" id="3.90.76.10">
    <property type="entry name" value="Dipeptide-binding Protein, Domain 1"/>
    <property type="match status" value="1"/>
</dbReference>
<dbReference type="InterPro" id="IPR030678">
    <property type="entry name" value="Peptide/Ni-bd"/>
</dbReference>
<dbReference type="OrthoDB" id="9796817at2"/>
<evidence type="ECO:0000256" key="1">
    <source>
        <dbReference type="ARBA" id="ARBA00004196"/>
    </source>
</evidence>
<feature type="domain" description="Solute-binding protein family 5" evidence="5">
    <location>
        <begin position="51"/>
        <end position="442"/>
    </location>
</feature>
<keyword evidence="4" id="KW-0732">Signal</keyword>
<dbReference type="PANTHER" id="PTHR30290">
    <property type="entry name" value="PERIPLASMIC BINDING COMPONENT OF ABC TRANSPORTER"/>
    <property type="match status" value="1"/>
</dbReference>
<evidence type="ECO:0000256" key="3">
    <source>
        <dbReference type="ARBA" id="ARBA00022448"/>
    </source>
</evidence>
<dbReference type="EMBL" id="CP035758">
    <property type="protein sequence ID" value="QBD83419.1"/>
    <property type="molecule type" value="Genomic_DNA"/>
</dbReference>
<dbReference type="SUPFAM" id="SSF53850">
    <property type="entry name" value="Periplasmic binding protein-like II"/>
    <property type="match status" value="1"/>
</dbReference>
<evidence type="ECO:0000313" key="6">
    <source>
        <dbReference type="EMBL" id="QBD83419.1"/>
    </source>
</evidence>
<evidence type="ECO:0000256" key="4">
    <source>
        <dbReference type="ARBA" id="ARBA00022729"/>
    </source>
</evidence>
<dbReference type="Proteomes" id="UP000290365">
    <property type="component" value="Chromosome"/>
</dbReference>
<dbReference type="GO" id="GO:0030313">
    <property type="term" value="C:cell envelope"/>
    <property type="evidence" value="ECO:0007669"/>
    <property type="project" value="UniProtKB-SubCell"/>
</dbReference>
<keyword evidence="7" id="KW-1185">Reference proteome</keyword>
<dbReference type="PANTHER" id="PTHR30290:SF10">
    <property type="entry name" value="PERIPLASMIC OLIGOPEPTIDE-BINDING PROTEIN-RELATED"/>
    <property type="match status" value="1"/>
</dbReference>
<evidence type="ECO:0000256" key="2">
    <source>
        <dbReference type="ARBA" id="ARBA00005695"/>
    </source>
</evidence>
<sequence>MAPDNQQIAILPLPGISDLDSFDPAKASDANSITAIMMNFTGLVTLNDQNEVIPDLAQSYSVAHDGVTWTFKLRPNLKFSDGTPLTSADVAYSIDRALKPELKSSVAPIYLNLLKDADKRASGKISTLIGDSIKTPDPQTVVLITFQPAVYFLDTLTYNTAFVVEKSLIDKYTDSKFTDHLTEGGSAGPWKVEKYEHDHGVTFVPNPYYYGPKPQLKKVVMPFYKDSDTAYKDYQVGRISSAKVPPEQVQRARSLPNGQYHNFDRLFIYFYKMNYLVKPFDNIKVRQAFALALDKDRIAHNVYKDAVTPTNHLVPKGMPGYYANLTGPDGTTSTKGNPEKARQLLKEGLQEEGMSLASLPPLTLSVATRGRADYRDEVAVVQQMWQSVLGVKVSIDDVDFNKLLNDSLAAMNNPKGLALWRLDWGADYPDPQDWLTLQFDKGSLDNDINYGQNNAANVAQQVANQQLMEKADGNANNEERMQQYHQAEQQLVNDVAWLPIYQEQSSIVYKPCLVGLPANYGGSSIDPFDWGHIHITTATPCANTSNYQ</sequence>
<evidence type="ECO:0000259" key="5">
    <source>
        <dbReference type="Pfam" id="PF00496"/>
    </source>
</evidence>